<organism evidence="3 4">
    <name type="scientific">Adineta steineri</name>
    <dbReference type="NCBI Taxonomy" id="433720"/>
    <lineage>
        <taxon>Eukaryota</taxon>
        <taxon>Metazoa</taxon>
        <taxon>Spiralia</taxon>
        <taxon>Gnathifera</taxon>
        <taxon>Rotifera</taxon>
        <taxon>Eurotatoria</taxon>
        <taxon>Bdelloidea</taxon>
        <taxon>Adinetida</taxon>
        <taxon>Adinetidae</taxon>
        <taxon>Adineta</taxon>
    </lineage>
</organism>
<dbReference type="AlphaFoldDB" id="A0A819JI35"/>
<dbReference type="PANTHER" id="PTHR23175">
    <property type="entry name" value="PDZ DOMAIN-CONTAINING PROTEIN"/>
    <property type="match status" value="1"/>
</dbReference>
<evidence type="ECO:0000313" key="4">
    <source>
        <dbReference type="Proteomes" id="UP000663868"/>
    </source>
</evidence>
<name>A0A819JI35_9BILA</name>
<evidence type="ECO:0000313" key="3">
    <source>
        <dbReference type="EMBL" id="CAF3934245.1"/>
    </source>
</evidence>
<feature type="domain" description="PDZ" evidence="2">
    <location>
        <begin position="118"/>
        <end position="180"/>
    </location>
</feature>
<gene>
    <name evidence="3" type="ORF">KXQ929_LOCUS24646</name>
</gene>
<dbReference type="SMART" id="SM00228">
    <property type="entry name" value="PDZ"/>
    <property type="match status" value="1"/>
</dbReference>
<feature type="compositionally biased region" description="Gly residues" evidence="1">
    <location>
        <begin position="57"/>
        <end position="68"/>
    </location>
</feature>
<reference evidence="3" key="1">
    <citation type="submission" date="2021-02" db="EMBL/GenBank/DDBJ databases">
        <authorList>
            <person name="Nowell W R."/>
        </authorList>
    </citation>
    <scope>NUCLEOTIDE SEQUENCE</scope>
</reference>
<dbReference type="SUPFAM" id="SSF50156">
    <property type="entry name" value="PDZ domain-like"/>
    <property type="match status" value="1"/>
</dbReference>
<dbReference type="Pfam" id="PF17820">
    <property type="entry name" value="PDZ_6"/>
    <property type="match status" value="1"/>
</dbReference>
<accession>A0A819JI35</accession>
<protein>
    <recommendedName>
        <fullName evidence="2">PDZ domain-containing protein</fullName>
    </recommendedName>
</protein>
<dbReference type="Proteomes" id="UP000663868">
    <property type="component" value="Unassembled WGS sequence"/>
</dbReference>
<dbReference type="InterPro" id="IPR041489">
    <property type="entry name" value="PDZ_6"/>
</dbReference>
<feature type="compositionally biased region" description="Low complexity" evidence="1">
    <location>
        <begin position="69"/>
        <end position="86"/>
    </location>
</feature>
<dbReference type="Gene3D" id="2.30.42.10">
    <property type="match status" value="1"/>
</dbReference>
<feature type="region of interest" description="Disordered" evidence="1">
    <location>
        <begin position="55"/>
        <end position="127"/>
    </location>
</feature>
<dbReference type="InterPro" id="IPR001478">
    <property type="entry name" value="PDZ"/>
</dbReference>
<dbReference type="PROSITE" id="PS50106">
    <property type="entry name" value="PDZ"/>
    <property type="match status" value="1"/>
</dbReference>
<evidence type="ECO:0000259" key="2">
    <source>
        <dbReference type="PROSITE" id="PS50106"/>
    </source>
</evidence>
<dbReference type="InterPro" id="IPR036034">
    <property type="entry name" value="PDZ_sf"/>
</dbReference>
<dbReference type="PANTHER" id="PTHR23175:SF23">
    <property type="entry name" value="PDZ DOMAIN-CONTAINING PROTEIN"/>
    <property type="match status" value="1"/>
</dbReference>
<evidence type="ECO:0000256" key="1">
    <source>
        <dbReference type="SAM" id="MobiDB-lite"/>
    </source>
</evidence>
<comment type="caution">
    <text evidence="3">The sequence shown here is derived from an EMBL/GenBank/DDBJ whole genome shotgun (WGS) entry which is preliminary data.</text>
</comment>
<proteinExistence type="predicted"/>
<dbReference type="EMBL" id="CAJOBB010002061">
    <property type="protein sequence ID" value="CAF3934245.1"/>
    <property type="molecule type" value="Genomic_DNA"/>
</dbReference>
<sequence>MKKTKKLIIPRSSDYSGGGFGFTLRHFVIYPPSVSVNDILRASYSVVIDEHQQKQLEGGGGGGGGGGTTSSSSIVSSGILSSSSGSRIHHQGEQQRSSSSLSSSTIKTVGNDNIQDDGTTVSTNPNQNLQSMDTIFVKEVRPDGPAYAAGLRQGDQILTVNDQSINGKTYSQVIALIQNALVFLCQLIF</sequence>
<feature type="compositionally biased region" description="Polar residues" evidence="1">
    <location>
        <begin position="105"/>
        <end position="127"/>
    </location>
</feature>